<feature type="non-terminal residue" evidence="2">
    <location>
        <position position="130"/>
    </location>
</feature>
<dbReference type="Proteomes" id="UP000813461">
    <property type="component" value="Unassembled WGS sequence"/>
</dbReference>
<dbReference type="Pfam" id="PF06985">
    <property type="entry name" value="HET"/>
    <property type="match status" value="1"/>
</dbReference>
<accession>A0A8K0R1I0</accession>
<dbReference type="InterPro" id="IPR010730">
    <property type="entry name" value="HET"/>
</dbReference>
<dbReference type="PANTHER" id="PTHR24148">
    <property type="entry name" value="ANKYRIN REPEAT DOMAIN-CONTAINING PROTEIN 39 HOMOLOG-RELATED"/>
    <property type="match status" value="1"/>
</dbReference>
<evidence type="ECO:0000259" key="1">
    <source>
        <dbReference type="Pfam" id="PF06985"/>
    </source>
</evidence>
<feature type="non-terminal residue" evidence="2">
    <location>
        <position position="1"/>
    </location>
</feature>
<sequence>FNYRPLDQTKREIRLLTIQANAEDDDICVNLDHISLDEADDTYDAVSYTWGPETPQYPIWIQGEPLMLRENIWRFLRHLSKRSIKTKRLWIDSICINQNDNTEKSWQVSMMGNTFKNASRVYIWLGEASE</sequence>
<proteinExistence type="predicted"/>
<reference evidence="2" key="1">
    <citation type="journal article" date="2021" name="Nat. Commun.">
        <title>Genetic determinants of endophytism in the Arabidopsis root mycobiome.</title>
        <authorList>
            <person name="Mesny F."/>
            <person name="Miyauchi S."/>
            <person name="Thiergart T."/>
            <person name="Pickel B."/>
            <person name="Atanasova L."/>
            <person name="Karlsson M."/>
            <person name="Huettel B."/>
            <person name="Barry K.W."/>
            <person name="Haridas S."/>
            <person name="Chen C."/>
            <person name="Bauer D."/>
            <person name="Andreopoulos W."/>
            <person name="Pangilinan J."/>
            <person name="LaButti K."/>
            <person name="Riley R."/>
            <person name="Lipzen A."/>
            <person name="Clum A."/>
            <person name="Drula E."/>
            <person name="Henrissat B."/>
            <person name="Kohler A."/>
            <person name="Grigoriev I.V."/>
            <person name="Martin F.M."/>
            <person name="Hacquard S."/>
        </authorList>
    </citation>
    <scope>NUCLEOTIDE SEQUENCE</scope>
    <source>
        <strain evidence="2">MPI-SDFR-AT-0120</strain>
    </source>
</reference>
<feature type="domain" description="Heterokaryon incompatibility" evidence="1">
    <location>
        <begin position="43"/>
        <end position="129"/>
    </location>
</feature>
<gene>
    <name evidence="2" type="ORF">FB567DRAFT_412011</name>
</gene>
<organism evidence="2 3">
    <name type="scientific">Paraphoma chrysanthemicola</name>
    <dbReference type="NCBI Taxonomy" id="798071"/>
    <lineage>
        <taxon>Eukaryota</taxon>
        <taxon>Fungi</taxon>
        <taxon>Dikarya</taxon>
        <taxon>Ascomycota</taxon>
        <taxon>Pezizomycotina</taxon>
        <taxon>Dothideomycetes</taxon>
        <taxon>Pleosporomycetidae</taxon>
        <taxon>Pleosporales</taxon>
        <taxon>Pleosporineae</taxon>
        <taxon>Phaeosphaeriaceae</taxon>
        <taxon>Paraphoma</taxon>
    </lineage>
</organism>
<evidence type="ECO:0000313" key="3">
    <source>
        <dbReference type="Proteomes" id="UP000813461"/>
    </source>
</evidence>
<dbReference type="PANTHER" id="PTHR24148:SF73">
    <property type="entry name" value="HET DOMAIN PROTEIN (AFU_ORTHOLOGUE AFUA_8G01020)"/>
    <property type="match status" value="1"/>
</dbReference>
<protein>
    <submittedName>
        <fullName evidence="2">Heterokaryon incompatibility protein-domain-containing protein</fullName>
    </submittedName>
</protein>
<name>A0A8K0R1I0_9PLEO</name>
<dbReference type="AlphaFoldDB" id="A0A8K0R1I0"/>
<dbReference type="OrthoDB" id="2157530at2759"/>
<dbReference type="EMBL" id="JAGMVJ010000012">
    <property type="protein sequence ID" value="KAH7084146.1"/>
    <property type="molecule type" value="Genomic_DNA"/>
</dbReference>
<keyword evidence="3" id="KW-1185">Reference proteome</keyword>
<comment type="caution">
    <text evidence="2">The sequence shown here is derived from an EMBL/GenBank/DDBJ whole genome shotgun (WGS) entry which is preliminary data.</text>
</comment>
<evidence type="ECO:0000313" key="2">
    <source>
        <dbReference type="EMBL" id="KAH7084146.1"/>
    </source>
</evidence>
<dbReference type="InterPro" id="IPR052895">
    <property type="entry name" value="HetReg/Transcr_Mod"/>
</dbReference>